<dbReference type="EMBL" id="QLLG01000359">
    <property type="protein sequence ID" value="RMX63834.1"/>
    <property type="molecule type" value="Genomic_DNA"/>
</dbReference>
<gene>
    <name evidence="1" type="ORF">DD238_006772</name>
</gene>
<comment type="caution">
    <text evidence="1">The sequence shown here is derived from an EMBL/GenBank/DDBJ whole genome shotgun (WGS) entry which is preliminary data.</text>
</comment>
<protein>
    <submittedName>
        <fullName evidence="1">Uncharacterized protein</fullName>
    </submittedName>
</protein>
<accession>A0A3M6VAQ9</accession>
<dbReference type="Proteomes" id="UP000282087">
    <property type="component" value="Unassembled WGS sequence"/>
</dbReference>
<dbReference type="OrthoDB" id="162612at2759"/>
<sequence>MSAVTWCSSWSVSTNVNVHVQLLNESVATLSSLPLHLTRPEGDASVPCQLSLLWAQQPLRCTQLQLEVQCSARHVEVYAEGTRHNLLGEMEKGEVYLGTFRGTKKSSEPQLFAMSPSFTSNKDCDVLKSLQTLRIKFVSLMRDKSVLNLQEFRCIFNPMEPEDTSTAGLTGKIAGLDLNGVSGGALDMQMLLKGFQQTVEREMETKITRVMDAKISALVQRLALSEQALLHLHKKMDTKDAHVQGSLNEMKQKFWQLEDQLSQFSVAKEVERERKDDPDYARTIAAKRRIVSNQGVSPSHGKQATVALGVRELQILVKRLE</sequence>
<organism evidence="1 2">
    <name type="scientific">Peronospora effusa</name>
    <dbReference type="NCBI Taxonomy" id="542832"/>
    <lineage>
        <taxon>Eukaryota</taxon>
        <taxon>Sar</taxon>
        <taxon>Stramenopiles</taxon>
        <taxon>Oomycota</taxon>
        <taxon>Peronosporomycetes</taxon>
        <taxon>Peronosporales</taxon>
        <taxon>Peronosporaceae</taxon>
        <taxon>Peronospora</taxon>
    </lineage>
</organism>
<keyword evidence="2" id="KW-1185">Reference proteome</keyword>
<name>A0A3M6VAQ9_9STRA</name>
<reference evidence="1 2" key="1">
    <citation type="submission" date="2018-06" db="EMBL/GenBank/DDBJ databases">
        <title>Comparative genomics of downy mildews reveals potential adaptations to biotrophy.</title>
        <authorList>
            <person name="Fletcher K."/>
            <person name="Klosterman S.J."/>
            <person name="Derevnina L."/>
            <person name="Martin F."/>
            <person name="Koike S."/>
            <person name="Reyes Chin-Wo S."/>
            <person name="Mou B."/>
            <person name="Michelmore R."/>
        </authorList>
    </citation>
    <scope>NUCLEOTIDE SEQUENCE [LARGE SCALE GENOMIC DNA]</scope>
    <source>
        <strain evidence="1 2">R14</strain>
    </source>
</reference>
<evidence type="ECO:0000313" key="1">
    <source>
        <dbReference type="EMBL" id="RMX63834.1"/>
    </source>
</evidence>
<dbReference type="VEuPathDB" id="FungiDB:DD237_007728"/>
<dbReference type="AlphaFoldDB" id="A0A3M6VAQ9"/>
<evidence type="ECO:0000313" key="2">
    <source>
        <dbReference type="Proteomes" id="UP000282087"/>
    </source>
</evidence>
<proteinExistence type="predicted"/>